<proteinExistence type="predicted"/>
<dbReference type="EMBL" id="CP150951">
    <property type="protein sequence ID" value="WZC49750.1"/>
    <property type="molecule type" value="Genomic_DNA"/>
</dbReference>
<dbReference type="Proteomes" id="UP001440612">
    <property type="component" value="Chromosome"/>
</dbReference>
<dbReference type="InterPro" id="IPR029068">
    <property type="entry name" value="Glyas_Bleomycin-R_OHBP_Dase"/>
</dbReference>
<evidence type="ECO:0000313" key="2">
    <source>
        <dbReference type="Proteomes" id="UP001440612"/>
    </source>
</evidence>
<organism evidence="1 2">
    <name type="scientific">Yoonia phaeophyticola</name>
    <dbReference type="NCBI Taxonomy" id="3137369"/>
    <lineage>
        <taxon>Bacteria</taxon>
        <taxon>Pseudomonadati</taxon>
        <taxon>Pseudomonadota</taxon>
        <taxon>Alphaproteobacteria</taxon>
        <taxon>Rhodobacterales</taxon>
        <taxon>Paracoccaceae</taxon>
        <taxon>Yoonia</taxon>
    </lineage>
</organism>
<sequence length="115" mass="12272">MSTGFVWFDNIGSERAQTTAFLTKTFGWARNDIGLMTFLIKGEGQPFAATCDAMEGIRGWVPYVEIDMLADAVAVAQDNGATVLAENIQGPAGIATFITDPGGVPLALWKRAEGM</sequence>
<dbReference type="SUPFAM" id="SSF54593">
    <property type="entry name" value="Glyoxalase/Bleomycin resistance protein/Dihydroxybiphenyl dioxygenase"/>
    <property type="match status" value="1"/>
</dbReference>
<accession>A0ABZ2VAS8</accession>
<dbReference type="Gene3D" id="3.10.180.10">
    <property type="entry name" value="2,3-Dihydroxybiphenyl 1,2-Dioxygenase, domain 1"/>
    <property type="match status" value="1"/>
</dbReference>
<dbReference type="RefSeq" id="WP_341367860.1">
    <property type="nucleotide sequence ID" value="NZ_CP150951.2"/>
</dbReference>
<evidence type="ECO:0000313" key="1">
    <source>
        <dbReference type="EMBL" id="WZC49750.1"/>
    </source>
</evidence>
<protein>
    <submittedName>
        <fullName evidence="1">VOC family protein</fullName>
    </submittedName>
</protein>
<keyword evidence="2" id="KW-1185">Reference proteome</keyword>
<gene>
    <name evidence="1" type="ORF">AABB29_03615</name>
</gene>
<reference evidence="2" key="1">
    <citation type="submission" date="2024-04" db="EMBL/GenBank/DDBJ databases">
        <title>Phylogenomic analyses of a clade within the roseobacter group suggest taxonomic reassignments of species of the genera Aestuariivita, Citreicella, Loktanella, Nautella, Pelagibaca, Ruegeria, Thalassobius, Thiobacimonas and Tropicibacter, and the proposal o.</title>
        <authorList>
            <person name="Jeon C.O."/>
        </authorList>
    </citation>
    <scope>NUCLEOTIDE SEQUENCE [LARGE SCALE GENOMIC DNA]</scope>
    <source>
        <strain evidence="2">BS5-3</strain>
    </source>
</reference>
<name>A0ABZ2VAS8_9RHOB</name>